<name>A0A1E7F4C1_9STRA</name>
<evidence type="ECO:0000313" key="2">
    <source>
        <dbReference type="EMBL" id="OEU12984.1"/>
    </source>
</evidence>
<evidence type="ECO:0000313" key="3">
    <source>
        <dbReference type="Proteomes" id="UP000095751"/>
    </source>
</evidence>
<sequence>MSNSPDDNSMDVTADLLEDLDELNDDGENDDDDDDRKDSSSDDNNNDIVVDDCIRLDCYPYSFSPLLLFAPNGYFDKGYSNYNAVARYFSPAIGSEYNMLENVLYERKNMRYEDLLSFIIDRGCLVVCCIKEHFTAFKVLTTTDPTGGSSTGTEKKNSSKRCLSLLYYDPAGGRLKLITGENAKRFALFRLMKCHYGDNQSLIDNPNQYKGNVSETKKLIWNIWKSINRTEDMSVNSNYVDLNLDKYVFFNERGDPGKMSSQLTGCTCYFQVFLFSVLCKVGNPIVSISGDDIGLRYGRSISLRTAEELGPVSERICTFLLDFFAEDQPNNGGTLLMRPMTNNNFVLDFFGYRQSPYYEKMIDYMKNSSNGGTDSYEQQYRHVLQYYHETKCLHQYDRFSLDGTTKSTPNTKTLSFVLGTDGAVGKLATSDYYKFRAANFMFGFNAGIMLNINDFHQFNSLRKNQMLRFYDDIEPMIGDCKEAIQAANGTTKYRDYYFMGQYEVGQKELIDIHHYTFMIDHCSLEEADSDLVSRLHGVNQLLLKHVFFSTNNKNNYDKMLSTDRFISHKKGHREYLDQFMSTGFFADSIGLGFTDYNPKEKDVNSMTQTVFYSAEFMRRQQFRLENEFEKECLNQMARTNLSKYANTVDGALEASNKYRVCSYWKNPDLSNISLFGKDIRSLLCFSSQKIFFQEDHCGSYHYGPLESATNGGYYSSRNSVDLAVATSSGHAAASVSRPKSNDMNNLIVTDRVYEFQHLKTILVKMFDSVEGVQFKSDNEVINLGLLSLMLDFGLFEQYVDLLNLPFLHDLQHRSDTRELQVEVANKIYEFDRNNTSNAVTRAKVEELLFEISHKFLVNKNFNVQSKQFKVIRELNSDSDYQSYVLLVKIYMSLCQINKSVEVDYYKVRINDEFRIVIPNNFSKDTSAYLEETTKHYTFSERDGIMTYDDLPIFDLRPHQPEINLYRSMVKYIEATNVFRVLDDSKEQYLIFIANNTLSLDVVDRTGMTICVNSIPVEVATIFFNDALSFVPCFQYSEDSEDVVLFTSPQLKFHVDSAGQYCTDYYGMRHELIVYISSEEIVQDLNDETGFKLFKLSELLTASKTVFYYPDYLLQVNNRHDSYGRDMFSLPQIPDRSQLINLLDLALKLRNISFFILVLIYLRRCSVRLEFTEAEGKTKYISGPWREAILYVLCRSDNSHYDSIIQTQFFDLNQYKDLPLDGFIGVLCDNFQRYQRFVDGQCQIKPTEKQKSFLKKIICADECFHFSEVGSGKTKVILPLLCQAFLSNNREVHKNLCRGGKMKDVLVVLVPEHLVTDARIQVFRYCLNLNFKEEYRVYDDIFALLNKSVQLGSESQKIRKHIFVTSFNQFKKALTSDTICRKVMPHRDHFLVVADEVDDFLGLSESFVLEAAV</sequence>
<dbReference type="EMBL" id="KV784363">
    <property type="protein sequence ID" value="OEU12984.1"/>
    <property type="molecule type" value="Genomic_DNA"/>
</dbReference>
<gene>
    <name evidence="2" type="ORF">FRACYDRAFT_243335</name>
</gene>
<dbReference type="InterPro" id="IPR027417">
    <property type="entry name" value="P-loop_NTPase"/>
</dbReference>
<protein>
    <submittedName>
        <fullName evidence="2">Uncharacterized protein</fullName>
    </submittedName>
</protein>
<dbReference type="Gene3D" id="3.40.50.300">
    <property type="entry name" value="P-loop containing nucleotide triphosphate hydrolases"/>
    <property type="match status" value="1"/>
</dbReference>
<organism evidence="2 3">
    <name type="scientific">Fragilariopsis cylindrus CCMP1102</name>
    <dbReference type="NCBI Taxonomy" id="635003"/>
    <lineage>
        <taxon>Eukaryota</taxon>
        <taxon>Sar</taxon>
        <taxon>Stramenopiles</taxon>
        <taxon>Ochrophyta</taxon>
        <taxon>Bacillariophyta</taxon>
        <taxon>Bacillariophyceae</taxon>
        <taxon>Bacillariophycidae</taxon>
        <taxon>Bacillariales</taxon>
        <taxon>Bacillariaceae</taxon>
        <taxon>Fragilariopsis</taxon>
    </lineage>
</organism>
<accession>A0A1E7F4C1</accession>
<evidence type="ECO:0000256" key="1">
    <source>
        <dbReference type="SAM" id="MobiDB-lite"/>
    </source>
</evidence>
<dbReference type="Proteomes" id="UP000095751">
    <property type="component" value="Unassembled WGS sequence"/>
</dbReference>
<dbReference type="InParanoid" id="A0A1E7F4C1"/>
<proteinExistence type="predicted"/>
<reference evidence="2 3" key="1">
    <citation type="submission" date="2016-09" db="EMBL/GenBank/DDBJ databases">
        <title>Extensive genetic diversity and differential bi-allelic expression allows diatom success in the polar Southern Ocean.</title>
        <authorList>
            <consortium name="DOE Joint Genome Institute"/>
            <person name="Mock T."/>
            <person name="Otillar R.P."/>
            <person name="Strauss J."/>
            <person name="Dupont C."/>
            <person name="Frickenhaus S."/>
            <person name="Maumus F."/>
            <person name="Mcmullan M."/>
            <person name="Sanges R."/>
            <person name="Schmutz J."/>
            <person name="Toseland A."/>
            <person name="Valas R."/>
            <person name="Veluchamy A."/>
            <person name="Ward B.J."/>
            <person name="Allen A."/>
            <person name="Barry K."/>
            <person name="Falciatore A."/>
            <person name="Ferrante M."/>
            <person name="Fortunato A.E."/>
            <person name="Gloeckner G."/>
            <person name="Gruber A."/>
            <person name="Hipkin R."/>
            <person name="Janech M."/>
            <person name="Kroth P."/>
            <person name="Leese F."/>
            <person name="Lindquist E."/>
            <person name="Lyon B.R."/>
            <person name="Martin J."/>
            <person name="Mayer C."/>
            <person name="Parker M."/>
            <person name="Quesneville H."/>
            <person name="Raymond J."/>
            <person name="Uhlig C."/>
            <person name="Valentin K.U."/>
            <person name="Worden A.Z."/>
            <person name="Armbrust E.V."/>
            <person name="Bowler C."/>
            <person name="Green B."/>
            <person name="Moulton V."/>
            <person name="Van Oosterhout C."/>
            <person name="Grigoriev I."/>
        </authorList>
    </citation>
    <scope>NUCLEOTIDE SEQUENCE [LARGE SCALE GENOMIC DNA]</scope>
    <source>
        <strain evidence="2 3">CCMP1102</strain>
    </source>
</reference>
<dbReference type="SUPFAM" id="SSF52540">
    <property type="entry name" value="P-loop containing nucleoside triphosphate hydrolases"/>
    <property type="match status" value="1"/>
</dbReference>
<feature type="compositionally biased region" description="Acidic residues" evidence="1">
    <location>
        <begin position="16"/>
        <end position="35"/>
    </location>
</feature>
<dbReference type="KEGG" id="fcy:FRACYDRAFT_243335"/>
<keyword evidence="3" id="KW-1185">Reference proteome</keyword>
<feature type="region of interest" description="Disordered" evidence="1">
    <location>
        <begin position="1"/>
        <end position="44"/>
    </location>
</feature>
<dbReference type="OrthoDB" id="201470at2759"/>